<dbReference type="PANTHER" id="PTHR48100">
    <property type="entry name" value="BROAD-SPECIFICITY PHOSPHATASE YOR283W-RELATED"/>
    <property type="match status" value="1"/>
</dbReference>
<dbReference type="PIRSF" id="PIRSF000709">
    <property type="entry name" value="6PFK_2-Ptase"/>
    <property type="match status" value="1"/>
</dbReference>
<protein>
    <submittedName>
        <fullName evidence="1">Histidine phosphatase family protein</fullName>
        <ecNumber evidence="1">3.1.3.-</ecNumber>
    </submittedName>
</protein>
<evidence type="ECO:0000313" key="2">
    <source>
        <dbReference type="Proteomes" id="UP001275315"/>
    </source>
</evidence>
<dbReference type="EC" id="3.1.3.-" evidence="1"/>
<dbReference type="CDD" id="cd07067">
    <property type="entry name" value="HP_PGM_like"/>
    <property type="match status" value="1"/>
</dbReference>
<evidence type="ECO:0000313" key="1">
    <source>
        <dbReference type="EMBL" id="MDY0407948.1"/>
    </source>
</evidence>
<keyword evidence="2" id="KW-1185">Reference proteome</keyword>
<sequence>MSKNIYVIRHCEAEGQSADAPLTERGFIQAKELSTFLSRIKVDSVISSPFLRAIQTIEPLVKRKNMKMETDSRLTERVLSSTFLPNWMEKLEATFYNMELKYEGGESSIEARNRIVEVVDDIMVNDFKNTVIVAHGGIISLLLNYYDDNFGFEQWKKLSNPDVYHLNISYSDFDVKRIWA</sequence>
<comment type="caution">
    <text evidence="1">The sequence shown here is derived from an EMBL/GenBank/DDBJ whole genome shotgun (WGS) entry which is preliminary data.</text>
</comment>
<name>A0ABU5CR77_9BACI</name>
<dbReference type="EMBL" id="JAWDIQ010000001">
    <property type="protein sequence ID" value="MDY0407948.1"/>
    <property type="molecule type" value="Genomic_DNA"/>
</dbReference>
<gene>
    <name evidence="1" type="ORF">RWD45_04145</name>
</gene>
<keyword evidence="1" id="KW-0378">Hydrolase</keyword>
<dbReference type="InterPro" id="IPR029033">
    <property type="entry name" value="His_PPase_superfam"/>
</dbReference>
<dbReference type="GO" id="GO:0016787">
    <property type="term" value="F:hydrolase activity"/>
    <property type="evidence" value="ECO:0007669"/>
    <property type="project" value="UniProtKB-KW"/>
</dbReference>
<organism evidence="1 2">
    <name type="scientific">Paracerasibacillus soli</name>
    <dbReference type="NCBI Taxonomy" id="480284"/>
    <lineage>
        <taxon>Bacteria</taxon>
        <taxon>Bacillati</taxon>
        <taxon>Bacillota</taxon>
        <taxon>Bacilli</taxon>
        <taxon>Bacillales</taxon>
        <taxon>Bacillaceae</taxon>
        <taxon>Paracerasibacillus</taxon>
    </lineage>
</organism>
<dbReference type="PANTHER" id="PTHR48100:SF1">
    <property type="entry name" value="HISTIDINE PHOSPHATASE FAMILY PROTEIN-RELATED"/>
    <property type="match status" value="1"/>
</dbReference>
<dbReference type="SMART" id="SM00855">
    <property type="entry name" value="PGAM"/>
    <property type="match status" value="1"/>
</dbReference>
<dbReference type="Pfam" id="PF00300">
    <property type="entry name" value="His_Phos_1"/>
    <property type="match status" value="1"/>
</dbReference>
<dbReference type="InterPro" id="IPR013078">
    <property type="entry name" value="His_Pase_superF_clade-1"/>
</dbReference>
<dbReference type="RefSeq" id="WP_320378721.1">
    <property type="nucleotide sequence ID" value="NZ_JAWDIQ010000001.1"/>
</dbReference>
<dbReference type="Gene3D" id="3.40.50.1240">
    <property type="entry name" value="Phosphoglycerate mutase-like"/>
    <property type="match status" value="1"/>
</dbReference>
<proteinExistence type="predicted"/>
<accession>A0ABU5CR77</accession>
<reference evidence="1 2" key="1">
    <citation type="submission" date="2023-10" db="EMBL/GenBank/DDBJ databases">
        <title>Virgibacillus soli CC-YMP-6 genome.</title>
        <authorList>
            <person name="Miliotis G."/>
            <person name="Sengupta P."/>
            <person name="Hameed A."/>
            <person name="Chuvochina M."/>
            <person name="Mcdonagh F."/>
            <person name="Simpson A.C."/>
            <person name="Singh N.K."/>
            <person name="Rekha P.D."/>
            <person name="Raman K."/>
            <person name="Hugenholtz P."/>
            <person name="Venkateswaran K."/>
        </authorList>
    </citation>
    <scope>NUCLEOTIDE SEQUENCE [LARGE SCALE GENOMIC DNA]</scope>
    <source>
        <strain evidence="1 2">CC-YMP-6</strain>
    </source>
</reference>
<dbReference type="SUPFAM" id="SSF53254">
    <property type="entry name" value="Phosphoglycerate mutase-like"/>
    <property type="match status" value="1"/>
</dbReference>
<dbReference type="InterPro" id="IPR050275">
    <property type="entry name" value="PGM_Phosphatase"/>
</dbReference>
<dbReference type="Proteomes" id="UP001275315">
    <property type="component" value="Unassembled WGS sequence"/>
</dbReference>